<accession>A0A1H0BMX4</accession>
<dbReference type="InterPro" id="IPR011646">
    <property type="entry name" value="KAP_P-loop"/>
</dbReference>
<dbReference type="AlphaFoldDB" id="A0A1H0BMX4"/>
<dbReference type="EMBL" id="FNIJ01000003">
    <property type="protein sequence ID" value="SDN46991.1"/>
    <property type="molecule type" value="Genomic_DNA"/>
</dbReference>
<keyword evidence="3" id="KW-1185">Reference proteome</keyword>
<evidence type="ECO:0000259" key="1">
    <source>
        <dbReference type="Pfam" id="PF07693"/>
    </source>
</evidence>
<evidence type="ECO:0000313" key="3">
    <source>
        <dbReference type="Proteomes" id="UP000242957"/>
    </source>
</evidence>
<dbReference type="InterPro" id="IPR052754">
    <property type="entry name" value="NTPase_KAP_P-loop"/>
</dbReference>
<dbReference type="SUPFAM" id="SSF52540">
    <property type="entry name" value="P-loop containing nucleoside triphosphate hydrolases"/>
    <property type="match status" value="1"/>
</dbReference>
<dbReference type="PANTHER" id="PTHR22674:SF6">
    <property type="entry name" value="NTPASE KAP FAMILY P-LOOP DOMAIN-CONTAINING PROTEIN 1"/>
    <property type="match status" value="1"/>
</dbReference>
<protein>
    <submittedName>
        <fullName evidence="2">KAP family P-loop domain-containing protein</fullName>
    </submittedName>
</protein>
<dbReference type="PANTHER" id="PTHR22674">
    <property type="entry name" value="NTPASE, KAP FAMILY P-LOOP DOMAIN-CONTAINING 1"/>
    <property type="match status" value="1"/>
</dbReference>
<proteinExistence type="predicted"/>
<sequence>MTGLLARLRAWRARRRARLGSASARAERLDSGIGAEAPIRNSSQDRLRRSDFAERIASVLSELTLREGRVFAIRGGWGFGKSSLKNLITERLDAASERADWLDFNPWQWGESDAIARALFSQIADRLGGEHSKEALARAEALRRYGAIFTGSGASLKKAESQSSAISMVLTNASVIAIASAIGFDLPTVAVVAAVFATLSVCVPLLGRVLSYLGRDRAADPLDKVRESLEVRLRELDRPLVVFVDDIDRLEPEQIRMLLRQVKANANLPNIVFVLLFQPSIVEQALDPVADGEGRAFLEKIVQANFDLPAVPVSTVHRIFAEELSELAGAWATEANGFSETRWGNAFVGCIQPLVRNVRDAKRLISSIAVHMPLHVSGPVFEVNIVDFLVLESLRVFEPDLHEALFRERALVLQEGRYRGNDRREADRAEAEKLVDSVSEERRSIAKDVITDLFPALGWAFGGTHYGNDFHREWMTEKRVCSHRYFPRYFELQTAVGEISEYRFVLLLDASATEDGLAAAIDELEGAGLLPSLATRLDESVERLPVENAAVLLPGMFEIAQKLAGQRGSDPFNSPWVSAWRAVSWFLKRIPEEERRELVLAAFRKSEALSVASMLIHLNDPADQKEGGTFNPSLDLNTVEAMKAEWLRLIRSRAANGDVLIAEPDLLFLLYRWKDLAGSLDEPREWVLGAIRTDEGFAIMSTRMMSRGTTHSWGDRVSKVLISFNRETVDELIGIQLAKARCDAIRPSDFPDHREALQKLHESLEKWLGLREYDFMDL</sequence>
<dbReference type="InterPro" id="IPR027417">
    <property type="entry name" value="P-loop_NTPase"/>
</dbReference>
<evidence type="ECO:0000313" key="2">
    <source>
        <dbReference type="EMBL" id="SDN46991.1"/>
    </source>
</evidence>
<dbReference type="Gene3D" id="3.40.50.300">
    <property type="entry name" value="P-loop containing nucleotide triphosphate hydrolases"/>
    <property type="match status" value="1"/>
</dbReference>
<dbReference type="RefSeq" id="WP_084313813.1">
    <property type="nucleotide sequence ID" value="NZ_FNIJ01000003.1"/>
</dbReference>
<reference evidence="3" key="1">
    <citation type="submission" date="2016-10" db="EMBL/GenBank/DDBJ databases">
        <authorList>
            <person name="Varghese N."/>
            <person name="Submissions S."/>
        </authorList>
    </citation>
    <scope>NUCLEOTIDE SEQUENCE [LARGE SCALE GENOMIC DNA]</scope>
    <source>
        <strain evidence="3">JCM 21621</strain>
    </source>
</reference>
<dbReference type="Proteomes" id="UP000242957">
    <property type="component" value="Unassembled WGS sequence"/>
</dbReference>
<dbReference type="OrthoDB" id="88903at2"/>
<feature type="domain" description="KAP NTPase" evidence="1">
    <location>
        <begin position="49"/>
        <end position="372"/>
    </location>
</feature>
<gene>
    <name evidence="2" type="ORF">SAMN05216193_103129</name>
</gene>
<organism evidence="2 3">
    <name type="scientific">Pseudomonas jinjuensis</name>
    <dbReference type="NCBI Taxonomy" id="198616"/>
    <lineage>
        <taxon>Bacteria</taxon>
        <taxon>Pseudomonadati</taxon>
        <taxon>Pseudomonadota</taxon>
        <taxon>Gammaproteobacteria</taxon>
        <taxon>Pseudomonadales</taxon>
        <taxon>Pseudomonadaceae</taxon>
        <taxon>Pseudomonas</taxon>
    </lineage>
</organism>
<name>A0A1H0BMX4_9PSED</name>
<dbReference type="Pfam" id="PF07693">
    <property type="entry name" value="KAP_NTPase"/>
    <property type="match status" value="1"/>
</dbReference>